<feature type="non-terminal residue" evidence="1">
    <location>
        <position position="198"/>
    </location>
</feature>
<keyword evidence="2" id="KW-1185">Reference proteome</keyword>
<sequence>MYQSSFLSTTPRLMVVHAPTYNRRTATDELLTIFLDGGSQYSFIPLPLNLPHHCTQNVTTLTFGGHEYTEESARVTLTLWDQYDEPVLIHLWTREVITTVPSVEDLEDPSINPADGRVQVDVLIGIDYYWRIVDLRKNERLPSGLILSHTRFGPVISGVTDLGPLDATFSATFTSNSIMDDGCNESDELVRDLLGLDK</sequence>
<evidence type="ECO:0000313" key="1">
    <source>
        <dbReference type="EMBL" id="KIH47865.1"/>
    </source>
</evidence>
<protein>
    <recommendedName>
        <fullName evidence="3">Peptidase aspartic putative domain-containing protein</fullName>
    </recommendedName>
</protein>
<name>A0A0C2FH42_9BILA</name>
<dbReference type="OrthoDB" id="5872686at2759"/>
<gene>
    <name evidence="1" type="ORF">ANCDUO_22070</name>
</gene>
<dbReference type="AlphaFoldDB" id="A0A0C2FH42"/>
<evidence type="ECO:0000313" key="2">
    <source>
        <dbReference type="Proteomes" id="UP000054047"/>
    </source>
</evidence>
<proteinExistence type="predicted"/>
<organism evidence="1 2">
    <name type="scientific">Ancylostoma duodenale</name>
    <dbReference type="NCBI Taxonomy" id="51022"/>
    <lineage>
        <taxon>Eukaryota</taxon>
        <taxon>Metazoa</taxon>
        <taxon>Ecdysozoa</taxon>
        <taxon>Nematoda</taxon>
        <taxon>Chromadorea</taxon>
        <taxon>Rhabditida</taxon>
        <taxon>Rhabditina</taxon>
        <taxon>Rhabditomorpha</taxon>
        <taxon>Strongyloidea</taxon>
        <taxon>Ancylostomatidae</taxon>
        <taxon>Ancylostomatinae</taxon>
        <taxon>Ancylostoma</taxon>
    </lineage>
</organism>
<accession>A0A0C2FH42</accession>
<dbReference type="Proteomes" id="UP000054047">
    <property type="component" value="Unassembled WGS sequence"/>
</dbReference>
<reference evidence="1 2" key="1">
    <citation type="submission" date="2013-12" db="EMBL/GenBank/DDBJ databases">
        <title>Draft genome of the parsitic nematode Ancylostoma duodenale.</title>
        <authorList>
            <person name="Mitreva M."/>
        </authorList>
    </citation>
    <scope>NUCLEOTIDE SEQUENCE [LARGE SCALE GENOMIC DNA]</scope>
    <source>
        <strain evidence="1 2">Zhejiang</strain>
    </source>
</reference>
<dbReference type="EMBL" id="KN764985">
    <property type="protein sequence ID" value="KIH47865.1"/>
    <property type="molecule type" value="Genomic_DNA"/>
</dbReference>
<evidence type="ECO:0008006" key="3">
    <source>
        <dbReference type="Google" id="ProtNLM"/>
    </source>
</evidence>